<reference evidence="1" key="1">
    <citation type="submission" date="2023-03" db="EMBL/GenBank/DDBJ databases">
        <title>Massive genome expansion in bonnet fungi (Mycena s.s.) driven by repeated elements and novel gene families across ecological guilds.</title>
        <authorList>
            <consortium name="Lawrence Berkeley National Laboratory"/>
            <person name="Harder C.B."/>
            <person name="Miyauchi S."/>
            <person name="Viragh M."/>
            <person name="Kuo A."/>
            <person name="Thoen E."/>
            <person name="Andreopoulos B."/>
            <person name="Lu D."/>
            <person name="Skrede I."/>
            <person name="Drula E."/>
            <person name="Henrissat B."/>
            <person name="Morin E."/>
            <person name="Kohler A."/>
            <person name="Barry K."/>
            <person name="LaButti K."/>
            <person name="Morin E."/>
            <person name="Salamov A."/>
            <person name="Lipzen A."/>
            <person name="Mereny Z."/>
            <person name="Hegedus B."/>
            <person name="Baldrian P."/>
            <person name="Stursova M."/>
            <person name="Weitz H."/>
            <person name="Taylor A."/>
            <person name="Grigoriev I.V."/>
            <person name="Nagy L.G."/>
            <person name="Martin F."/>
            <person name="Kauserud H."/>
        </authorList>
    </citation>
    <scope>NUCLEOTIDE SEQUENCE</scope>
    <source>
        <strain evidence="1">CBHHK173m</strain>
    </source>
</reference>
<dbReference type="Proteomes" id="UP001222325">
    <property type="component" value="Unassembled WGS sequence"/>
</dbReference>
<name>A0AAD6UC61_9AGAR</name>
<keyword evidence="2" id="KW-1185">Reference proteome</keyword>
<evidence type="ECO:0000313" key="2">
    <source>
        <dbReference type="Proteomes" id="UP001222325"/>
    </source>
</evidence>
<comment type="caution">
    <text evidence="1">The sequence shown here is derived from an EMBL/GenBank/DDBJ whole genome shotgun (WGS) entry which is preliminary data.</text>
</comment>
<protein>
    <submittedName>
        <fullName evidence="1">Uncharacterized protein</fullName>
    </submittedName>
</protein>
<dbReference type="AlphaFoldDB" id="A0AAD6UC61"/>
<gene>
    <name evidence="1" type="ORF">B0H15DRAFT_946224</name>
</gene>
<proteinExistence type="predicted"/>
<evidence type="ECO:0000313" key="1">
    <source>
        <dbReference type="EMBL" id="KAJ7096765.1"/>
    </source>
</evidence>
<dbReference type="EMBL" id="JARJCN010000011">
    <property type="protein sequence ID" value="KAJ7096765.1"/>
    <property type="molecule type" value="Genomic_DNA"/>
</dbReference>
<accession>A0AAD6UC61</accession>
<sequence>MSETMERAVHYFIHSKTSPLAATPQYPGYLSKLSLQFRFCLNSVQLRTTLLRISEAISLASMISILRALKFEARRWLSHPFLTLKRDNGCVPERCRLAASPQPPRIYIRIHQRHTLRPQAPFGPIGITYPDAFLLRAPSPARPLPSGSPASSRNLAATPRSAGSCIEFIAVLEYNRTSKLSVNDFTSIDLQTPARFETLLELEQSTVWPSNLAWWTTPMYSFNRSRLEWALISGPASELTSWTDSERVINFNFDNLRISSPALKCNSDFDS</sequence>
<organism evidence="1 2">
    <name type="scientific">Mycena belliarum</name>
    <dbReference type="NCBI Taxonomy" id="1033014"/>
    <lineage>
        <taxon>Eukaryota</taxon>
        <taxon>Fungi</taxon>
        <taxon>Dikarya</taxon>
        <taxon>Basidiomycota</taxon>
        <taxon>Agaricomycotina</taxon>
        <taxon>Agaricomycetes</taxon>
        <taxon>Agaricomycetidae</taxon>
        <taxon>Agaricales</taxon>
        <taxon>Marasmiineae</taxon>
        <taxon>Mycenaceae</taxon>
        <taxon>Mycena</taxon>
    </lineage>
</organism>